<evidence type="ECO:0000313" key="5">
    <source>
        <dbReference type="Proteomes" id="UP001253545"/>
    </source>
</evidence>
<dbReference type="PROSITE" id="PS50983">
    <property type="entry name" value="FE_B12_PBP"/>
    <property type="match status" value="1"/>
</dbReference>
<dbReference type="InterPro" id="IPR054828">
    <property type="entry name" value="Vit_B12_bind_prot"/>
</dbReference>
<dbReference type="RefSeq" id="WP_311369521.1">
    <property type="nucleotide sequence ID" value="NZ_JAVRHX010000004.1"/>
</dbReference>
<reference evidence="4 5" key="1">
    <citation type="submission" date="2023-09" db="EMBL/GenBank/DDBJ databases">
        <authorList>
            <person name="Rey-Velasco X."/>
        </authorList>
    </citation>
    <scope>NUCLEOTIDE SEQUENCE [LARGE SCALE GENOMIC DNA]</scope>
    <source>
        <strain evidence="4 5">P117</strain>
    </source>
</reference>
<evidence type="ECO:0000259" key="3">
    <source>
        <dbReference type="PROSITE" id="PS50983"/>
    </source>
</evidence>
<dbReference type="Proteomes" id="UP001253545">
    <property type="component" value="Unassembled WGS sequence"/>
</dbReference>
<feature type="coiled-coil region" evidence="2">
    <location>
        <begin position="142"/>
        <end position="169"/>
    </location>
</feature>
<keyword evidence="1" id="KW-0732">Signal</keyword>
<dbReference type="Gene3D" id="3.40.50.1980">
    <property type="entry name" value="Nitrogenase molybdenum iron protein domain"/>
    <property type="match status" value="2"/>
</dbReference>
<dbReference type="NCBIfam" id="NF038402">
    <property type="entry name" value="TroA_like"/>
    <property type="match status" value="1"/>
</dbReference>
<dbReference type="Pfam" id="PF01497">
    <property type="entry name" value="Peripla_BP_2"/>
    <property type="match status" value="1"/>
</dbReference>
<evidence type="ECO:0000256" key="1">
    <source>
        <dbReference type="ARBA" id="ARBA00022729"/>
    </source>
</evidence>
<gene>
    <name evidence="4" type="ORF">RM552_14225</name>
</gene>
<feature type="domain" description="Fe/B12 periplasmic-binding" evidence="3">
    <location>
        <begin position="36"/>
        <end position="283"/>
    </location>
</feature>
<dbReference type="InterPro" id="IPR050902">
    <property type="entry name" value="ABC_Transporter_SBP"/>
</dbReference>
<dbReference type="SUPFAM" id="SSF53807">
    <property type="entry name" value="Helical backbone' metal receptor"/>
    <property type="match status" value="1"/>
</dbReference>
<evidence type="ECO:0000256" key="2">
    <source>
        <dbReference type="SAM" id="Coils"/>
    </source>
</evidence>
<dbReference type="InterPro" id="IPR002491">
    <property type="entry name" value="ABC_transptr_periplasmic_BD"/>
</dbReference>
<keyword evidence="4" id="KW-0675">Receptor</keyword>
<dbReference type="PANTHER" id="PTHR30535">
    <property type="entry name" value="VITAMIN B12-BINDING PROTEIN"/>
    <property type="match status" value="1"/>
</dbReference>
<dbReference type="EMBL" id="JAVRHX010000004">
    <property type="protein sequence ID" value="MDT0596008.1"/>
    <property type="molecule type" value="Genomic_DNA"/>
</dbReference>
<evidence type="ECO:0000313" key="4">
    <source>
        <dbReference type="EMBL" id="MDT0596008.1"/>
    </source>
</evidence>
<accession>A0ABU2ZTN4</accession>
<name>A0ABU2ZTN4_9ALTE</name>
<keyword evidence="2" id="KW-0175">Coiled coil</keyword>
<dbReference type="PANTHER" id="PTHR30535:SF34">
    <property type="entry name" value="MOLYBDATE-BINDING PROTEIN MOLA"/>
    <property type="match status" value="1"/>
</dbReference>
<sequence length="283" mass="31955">MNKTLVFFIFIISGGILPHASSYSVDTTQSYETNKRIIALSPHLTEIVYALEQQTYLVGVSDYSDFPPEASELPTVASYQGANIASIIRLQPSHILVWQGGNKDADIQRLREQGFNIYLSSIATPQDLVSDIRNIGAFLNSTKKANILANNLEAKLRALNDERKNLRSVVYYLNKVPMVGLGNDPWLNSLLNLCHLENIYHDKVQAYPQLNIADIIRRQPEIIIAANGSTYDLERSFWEAHSRVLKKTSVLMINPDAMHRFTPRAIDETIRLCNLVKQTNLND</sequence>
<keyword evidence="5" id="KW-1185">Reference proteome</keyword>
<comment type="caution">
    <text evidence="4">The sequence shown here is derived from an EMBL/GenBank/DDBJ whole genome shotgun (WGS) entry which is preliminary data.</text>
</comment>
<proteinExistence type="predicted"/>
<organism evidence="4 5">
    <name type="scientific">Glaciecola petra</name>
    <dbReference type="NCBI Taxonomy" id="3075602"/>
    <lineage>
        <taxon>Bacteria</taxon>
        <taxon>Pseudomonadati</taxon>
        <taxon>Pseudomonadota</taxon>
        <taxon>Gammaproteobacteria</taxon>
        <taxon>Alteromonadales</taxon>
        <taxon>Alteromonadaceae</taxon>
        <taxon>Glaciecola</taxon>
    </lineage>
</organism>
<protein>
    <submittedName>
        <fullName evidence="4">Helical backbone metal receptor</fullName>
    </submittedName>
</protein>